<comment type="caution">
    <text evidence="2">The sequence shown here is derived from an EMBL/GenBank/DDBJ whole genome shotgun (WGS) entry which is preliminary data.</text>
</comment>
<proteinExistence type="predicted"/>
<evidence type="ECO:0000256" key="1">
    <source>
        <dbReference type="SAM" id="MobiDB-lite"/>
    </source>
</evidence>
<dbReference type="Pfam" id="PF12494">
    <property type="entry name" value="DUF3695"/>
    <property type="match status" value="1"/>
</dbReference>
<dbReference type="EMBL" id="JAODUP010000734">
    <property type="protein sequence ID" value="KAK2144747.1"/>
    <property type="molecule type" value="Genomic_DNA"/>
</dbReference>
<name>A0AAD9J1A9_9ANNE</name>
<dbReference type="InterPro" id="IPR022179">
    <property type="entry name" value="CFAP276"/>
</dbReference>
<evidence type="ECO:0000313" key="3">
    <source>
        <dbReference type="Proteomes" id="UP001208570"/>
    </source>
</evidence>
<protein>
    <submittedName>
        <fullName evidence="2">Uncharacterized protein</fullName>
    </submittedName>
</protein>
<evidence type="ECO:0000313" key="2">
    <source>
        <dbReference type="EMBL" id="KAK2144747.1"/>
    </source>
</evidence>
<dbReference type="Proteomes" id="UP001208570">
    <property type="component" value="Unassembled WGS sequence"/>
</dbReference>
<gene>
    <name evidence="2" type="ORF">LSH36_734g02003</name>
</gene>
<feature type="region of interest" description="Disordered" evidence="1">
    <location>
        <begin position="147"/>
        <end position="166"/>
    </location>
</feature>
<keyword evidence="3" id="KW-1185">Reference proteome</keyword>
<sequence>MMSTRRPYPFPKLEGDGDFVGNRYEQQKAYGLPTHLAQKKDPWNRLSNTATLSSSRREVYHHDPEAPYDSLDFVLKTEYDHHKEFMKDKSATLIQPETIGKEHGRILKNRTVVLSPQDPKLGHPLRMATNPQKECLDSIDVPIEGCHTQTTNRGYSRKPDGGFFTS</sequence>
<dbReference type="AlphaFoldDB" id="A0AAD9J1A9"/>
<reference evidence="2" key="1">
    <citation type="journal article" date="2023" name="Mol. Biol. Evol.">
        <title>Third-Generation Sequencing Reveals the Adaptive Role of the Epigenome in Three Deep-Sea Polychaetes.</title>
        <authorList>
            <person name="Perez M."/>
            <person name="Aroh O."/>
            <person name="Sun Y."/>
            <person name="Lan Y."/>
            <person name="Juniper S.K."/>
            <person name="Young C.R."/>
            <person name="Angers B."/>
            <person name="Qian P.Y."/>
        </authorList>
    </citation>
    <scope>NUCLEOTIDE SEQUENCE</scope>
    <source>
        <strain evidence="2">P08H-3</strain>
    </source>
</reference>
<accession>A0AAD9J1A9</accession>
<organism evidence="2 3">
    <name type="scientific">Paralvinella palmiformis</name>
    <dbReference type="NCBI Taxonomy" id="53620"/>
    <lineage>
        <taxon>Eukaryota</taxon>
        <taxon>Metazoa</taxon>
        <taxon>Spiralia</taxon>
        <taxon>Lophotrochozoa</taxon>
        <taxon>Annelida</taxon>
        <taxon>Polychaeta</taxon>
        <taxon>Sedentaria</taxon>
        <taxon>Canalipalpata</taxon>
        <taxon>Terebellida</taxon>
        <taxon>Terebelliformia</taxon>
        <taxon>Alvinellidae</taxon>
        <taxon>Paralvinella</taxon>
    </lineage>
</organism>